<dbReference type="InterPro" id="IPR051405">
    <property type="entry name" value="phD/YefM_antitoxin"/>
</dbReference>
<sequence>MVVETHPDSWTVAQAKARLSEVIEKARREPQAITRHGKSAVVVVDAELWERVQRRQHRGSFADFLLTSPLRGSGLEVDRLKDGVREIDL</sequence>
<proteinExistence type="inferred from homology"/>
<organism evidence="3 5">
    <name type="scientific">Sphingobium yanoikuyae</name>
    <name type="common">Sphingomonas yanoikuyae</name>
    <dbReference type="NCBI Taxonomy" id="13690"/>
    <lineage>
        <taxon>Bacteria</taxon>
        <taxon>Pseudomonadati</taxon>
        <taxon>Pseudomonadota</taxon>
        <taxon>Alphaproteobacteria</taxon>
        <taxon>Sphingomonadales</taxon>
        <taxon>Sphingomonadaceae</taxon>
        <taxon>Sphingobium</taxon>
    </lineage>
</organism>
<evidence type="ECO:0000313" key="4">
    <source>
        <dbReference type="EMBL" id="QHD67959.1"/>
    </source>
</evidence>
<dbReference type="Pfam" id="PF02604">
    <property type="entry name" value="PhdYeFM_antitox"/>
    <property type="match status" value="1"/>
</dbReference>
<reference evidence="3 5" key="1">
    <citation type="submission" date="2016-02" db="EMBL/GenBank/DDBJ databases">
        <authorList>
            <person name="Wen L."/>
            <person name="He K."/>
            <person name="Yang H."/>
        </authorList>
    </citation>
    <scope>NUCLEOTIDE SEQUENCE [LARGE SCALE GENOMIC DNA]</scope>
    <source>
        <strain evidence="3 5">CD09_2</strain>
    </source>
</reference>
<dbReference type="PANTHER" id="PTHR33713:SF9">
    <property type="entry name" value="ANTITOXIN"/>
    <property type="match status" value="1"/>
</dbReference>
<dbReference type="PANTHER" id="PTHR33713">
    <property type="entry name" value="ANTITOXIN YAFN-RELATED"/>
    <property type="match status" value="1"/>
</dbReference>
<dbReference type="EMBL" id="CP047218">
    <property type="protein sequence ID" value="QHD67959.1"/>
    <property type="molecule type" value="Genomic_DNA"/>
</dbReference>
<evidence type="ECO:0000313" key="5">
    <source>
        <dbReference type="Proteomes" id="UP000077262"/>
    </source>
</evidence>
<dbReference type="OrthoDB" id="517402at2"/>
<comment type="function">
    <text evidence="2">Antitoxin component of a type II toxin-antitoxin (TA) system.</text>
</comment>
<dbReference type="NCBIfam" id="TIGR01552">
    <property type="entry name" value="phd_fam"/>
    <property type="match status" value="1"/>
</dbReference>
<dbReference type="Gene3D" id="3.40.1620.10">
    <property type="entry name" value="YefM-like domain"/>
    <property type="match status" value="1"/>
</dbReference>
<comment type="similarity">
    <text evidence="1 2">Belongs to the phD/YefM antitoxin family.</text>
</comment>
<reference evidence="4 6" key="2">
    <citation type="submission" date="2019-12" db="EMBL/GenBank/DDBJ databases">
        <title>Functional and genomic insights into the Sphingobium yanoikuyae YC-JY1, a bacterium efficiently degrading bisphenol A.</title>
        <authorList>
            <person name="Jia Y."/>
            <person name="Li X."/>
            <person name="Wang J."/>
            <person name="Eltoukhy A."/>
            <person name="Lamraoui I."/>
            <person name="Yan Y."/>
        </authorList>
    </citation>
    <scope>NUCLEOTIDE SEQUENCE [LARGE SCALE GENOMIC DNA]</scope>
    <source>
        <strain evidence="4 6">YC-JY1</strain>
    </source>
</reference>
<dbReference type="RefSeq" id="WP_010336339.1">
    <property type="nucleotide sequence ID" value="NZ_CAUUIR010000099.1"/>
</dbReference>
<dbReference type="SUPFAM" id="SSF143120">
    <property type="entry name" value="YefM-like"/>
    <property type="match status" value="1"/>
</dbReference>
<evidence type="ECO:0000256" key="2">
    <source>
        <dbReference type="RuleBase" id="RU362080"/>
    </source>
</evidence>
<accession>A0A177JPX4</accession>
<dbReference type="InterPro" id="IPR036165">
    <property type="entry name" value="YefM-like_sf"/>
</dbReference>
<dbReference type="Proteomes" id="UP000464086">
    <property type="component" value="Chromosome"/>
</dbReference>
<evidence type="ECO:0000313" key="3">
    <source>
        <dbReference type="EMBL" id="OAH43320.1"/>
    </source>
</evidence>
<dbReference type="Proteomes" id="UP000077262">
    <property type="component" value="Unassembled WGS sequence"/>
</dbReference>
<name>A0A177JPX4_SPHYA</name>
<dbReference type="InterPro" id="IPR006442">
    <property type="entry name" value="Antitoxin_Phd/YefM"/>
</dbReference>
<gene>
    <name evidence="3" type="ORF">AX777_10865</name>
    <name evidence="4" type="ORF">GS397_13535</name>
</gene>
<evidence type="ECO:0000313" key="6">
    <source>
        <dbReference type="Proteomes" id="UP000464086"/>
    </source>
</evidence>
<dbReference type="AlphaFoldDB" id="A0A177JPX4"/>
<evidence type="ECO:0000256" key="1">
    <source>
        <dbReference type="ARBA" id="ARBA00009981"/>
    </source>
</evidence>
<dbReference type="EMBL" id="LSTR01000035">
    <property type="protein sequence ID" value="OAH43320.1"/>
    <property type="molecule type" value="Genomic_DNA"/>
</dbReference>
<protein>
    <recommendedName>
        <fullName evidence="2">Antitoxin</fullName>
    </recommendedName>
</protein>